<protein>
    <submittedName>
        <fullName evidence="1">Uncharacterized protein</fullName>
    </submittedName>
</protein>
<dbReference type="Proteomes" id="UP001152888">
    <property type="component" value="Unassembled WGS sequence"/>
</dbReference>
<sequence length="44" mass="5266">MSTYCLIISGKTIFWKYVDKRHKELKEQAIKEKINSFAQTVFEL</sequence>
<organism evidence="1 2">
    <name type="scientific">Acanthoscelides obtectus</name>
    <name type="common">Bean weevil</name>
    <name type="synonym">Bruchus obtectus</name>
    <dbReference type="NCBI Taxonomy" id="200917"/>
    <lineage>
        <taxon>Eukaryota</taxon>
        <taxon>Metazoa</taxon>
        <taxon>Ecdysozoa</taxon>
        <taxon>Arthropoda</taxon>
        <taxon>Hexapoda</taxon>
        <taxon>Insecta</taxon>
        <taxon>Pterygota</taxon>
        <taxon>Neoptera</taxon>
        <taxon>Endopterygota</taxon>
        <taxon>Coleoptera</taxon>
        <taxon>Polyphaga</taxon>
        <taxon>Cucujiformia</taxon>
        <taxon>Chrysomeloidea</taxon>
        <taxon>Chrysomelidae</taxon>
        <taxon>Bruchinae</taxon>
        <taxon>Bruchini</taxon>
        <taxon>Acanthoscelides</taxon>
    </lineage>
</organism>
<evidence type="ECO:0000313" key="2">
    <source>
        <dbReference type="Proteomes" id="UP001152888"/>
    </source>
</evidence>
<gene>
    <name evidence="1" type="ORF">ACAOBT_LOCUS2362</name>
</gene>
<accession>A0A9P0JN33</accession>
<comment type="caution">
    <text evidence="1">The sequence shown here is derived from an EMBL/GenBank/DDBJ whole genome shotgun (WGS) entry which is preliminary data.</text>
</comment>
<reference evidence="1" key="1">
    <citation type="submission" date="2022-03" db="EMBL/GenBank/DDBJ databases">
        <authorList>
            <person name="Sayadi A."/>
        </authorList>
    </citation>
    <scope>NUCLEOTIDE SEQUENCE</scope>
</reference>
<name>A0A9P0JN33_ACAOB</name>
<evidence type="ECO:0000313" key="1">
    <source>
        <dbReference type="EMBL" id="CAH1957919.1"/>
    </source>
</evidence>
<dbReference type="AlphaFoldDB" id="A0A9P0JN33"/>
<keyword evidence="2" id="KW-1185">Reference proteome</keyword>
<dbReference type="EMBL" id="CAKOFQ010006674">
    <property type="protein sequence ID" value="CAH1957919.1"/>
    <property type="molecule type" value="Genomic_DNA"/>
</dbReference>
<proteinExistence type="predicted"/>